<evidence type="ECO:0000256" key="6">
    <source>
        <dbReference type="ARBA" id="ARBA00022853"/>
    </source>
</evidence>
<dbReference type="Pfam" id="PF12165">
    <property type="entry name" value="Alfin"/>
    <property type="match status" value="1"/>
</dbReference>
<dbReference type="InterPro" id="IPR021998">
    <property type="entry name" value="Alfin_N"/>
</dbReference>
<evidence type="ECO:0000256" key="4">
    <source>
        <dbReference type="ARBA" id="ARBA00022771"/>
    </source>
</evidence>
<comment type="similarity">
    <text evidence="2">Belongs to the Alfin family.</text>
</comment>
<dbReference type="Pfam" id="PF25512">
    <property type="entry name" value="zf-CCCH_AtC3H23"/>
    <property type="match status" value="1"/>
</dbReference>
<dbReference type="PROSITE" id="PS50088">
    <property type="entry name" value="ANK_REPEAT"/>
    <property type="match status" value="1"/>
</dbReference>
<keyword evidence="6" id="KW-0156">Chromatin regulator</keyword>
<keyword evidence="5 12" id="KW-0862">Zinc</keyword>
<dbReference type="Proteomes" id="UP001396334">
    <property type="component" value="Unassembled WGS sequence"/>
</dbReference>
<dbReference type="InterPro" id="IPR036770">
    <property type="entry name" value="Ankyrin_rpt-contain_sf"/>
</dbReference>
<evidence type="ECO:0000256" key="9">
    <source>
        <dbReference type="ARBA" id="ARBA00023163"/>
    </source>
</evidence>
<keyword evidence="4 12" id="KW-0863">Zinc-finger</keyword>
<evidence type="ECO:0000256" key="5">
    <source>
        <dbReference type="ARBA" id="ARBA00022833"/>
    </source>
</evidence>
<feature type="repeat" description="ANK" evidence="11">
    <location>
        <begin position="353"/>
        <end position="388"/>
    </location>
</feature>
<dbReference type="InterPro" id="IPR001965">
    <property type="entry name" value="Znf_PHD"/>
</dbReference>
<reference evidence="16 17" key="1">
    <citation type="journal article" date="2024" name="G3 (Bethesda)">
        <title>Genome assembly of Hibiscus sabdariffa L. provides insights into metabolisms of medicinal natural products.</title>
        <authorList>
            <person name="Kim T."/>
        </authorList>
    </citation>
    <scope>NUCLEOTIDE SEQUENCE [LARGE SCALE GENOMIC DNA]</scope>
    <source>
        <strain evidence="16">TK-2024</strain>
        <tissue evidence="16">Old leaves</tissue>
    </source>
</reference>
<dbReference type="SUPFAM" id="SSF48403">
    <property type="entry name" value="Ankyrin repeat"/>
    <property type="match status" value="1"/>
</dbReference>
<dbReference type="InterPro" id="IPR002110">
    <property type="entry name" value="Ankyrin_rpt"/>
</dbReference>
<name>A0ABR2RPF3_9ROSI</name>
<dbReference type="PANTHER" id="PTHR14493">
    <property type="entry name" value="UNKEMPT FAMILY MEMBER"/>
    <property type="match status" value="1"/>
</dbReference>
<evidence type="ECO:0000256" key="8">
    <source>
        <dbReference type="ARBA" id="ARBA00023125"/>
    </source>
</evidence>
<keyword evidence="7" id="KW-0805">Transcription regulation</keyword>
<dbReference type="InterPro" id="IPR000571">
    <property type="entry name" value="Znf_CCCH"/>
</dbReference>
<dbReference type="SMART" id="SM00356">
    <property type="entry name" value="ZnF_C3H1"/>
    <property type="match status" value="2"/>
</dbReference>
<dbReference type="Pfam" id="PF00642">
    <property type="entry name" value="zf-CCCH"/>
    <property type="match status" value="1"/>
</dbReference>
<dbReference type="Gene3D" id="3.30.40.10">
    <property type="entry name" value="Zinc/RING finger domain, C3HC4 (zinc finger)"/>
    <property type="match status" value="1"/>
</dbReference>
<evidence type="ECO:0000256" key="1">
    <source>
        <dbReference type="ARBA" id="ARBA00004123"/>
    </source>
</evidence>
<evidence type="ECO:0000256" key="7">
    <source>
        <dbReference type="ARBA" id="ARBA00023015"/>
    </source>
</evidence>
<feature type="region of interest" description="Disordered" evidence="13">
    <location>
        <begin position="138"/>
        <end position="173"/>
    </location>
</feature>
<evidence type="ECO:0000256" key="11">
    <source>
        <dbReference type="PROSITE-ProRule" id="PRU00023"/>
    </source>
</evidence>
<proteinExistence type="inferred from homology"/>
<dbReference type="SMART" id="SM00249">
    <property type="entry name" value="PHD"/>
    <property type="match status" value="1"/>
</dbReference>
<accession>A0ABR2RPF3</accession>
<sequence length="916" mass="100588">MASSSPRTVEEIFKDYNARRSALVRALTNDVDDFYSQCDPDKENLCLYGHPNEAWEVALPAEEVPPELPEPALGINFARDGMNRKDWLSLVAVHSDCWLLSVAFYFGARLNRNERKRLYSMINDLPTIFEVVTGRKPVKDKPTVESGSKSRNGTKRSIDGQPKSNPKLADNSYEEDEEEQGDTFCGSCGGGYNSDEFWIGCDNCERWYHGKCVKITPAKAEMIKFYNCPSCQKKTAYRPCCGMCGGSKSELMPSNFIMEGGLQELKAGAPRECSVLLEWAASDDLAAFKSEVEEKGLDFGEASYWYGRRLGSRKMGFEERTPLIIAAMFGSVEVLKYIIGSGKIDVNRACGSDGVTALHCAVAGGAGSSVEIIKLLLDASAEVNCVDASGNKPVDLIASGLKALSNSRRKVIELLLNGDEVLNGEEESNKMVMPQLPKEGSEKKEYPMDASLPDINDGIYGTDDFRMYTFKVKPCSRAYSHDWTECPFVHPGENARRRDPRKYPYSCVPCPEFRKGACPKGDNCEYAHGVFESWLHPAQYRTRLCKDEIGCARKVCFFAHKPEELRPVHASTGSAMLSPRSAAVNAVDMTTLSPLALGSSSLPMPTASTPPMSPMAVSSSPKPGSLWQNKISLTPPVLQLPGSRLKTASSARDFDLKMELLELENKLQQQQLMDEISSLSSPSCWSKEYSRLGDLNHPNLDDAFGSLDPSLMSPLKGLPVSSGIQVQLQSSTGLQMRQNLNQLRSSYPTNLTSSPVRKPSPFGFESSAAVAAAVMNSRSSAFAKRSQSFIDRGASRGGLTMPSNSATAMSSNKSDWSSPGGKLDWGIQGDELNKLRKSASFGIRNNNLAARATIDTMPSDVDEPDVSWVHSLVKDVTPMGTPSQPQWQYGSGKGVQERLPTWVEQMYIEQQEQMVA</sequence>
<dbReference type="InterPro" id="IPR057444">
    <property type="entry name" value="Znf-CCCH_AtC3H23-like"/>
</dbReference>
<comment type="caution">
    <text evidence="16">The sequence shown here is derived from an EMBL/GenBank/DDBJ whole genome shotgun (WGS) entry which is preliminary data.</text>
</comment>
<keyword evidence="11" id="KW-0040">ANK repeat</keyword>
<protein>
    <submittedName>
        <fullName evidence="16">Uncharacterized protein</fullName>
    </submittedName>
</protein>
<dbReference type="InterPro" id="IPR044104">
    <property type="entry name" value="PHD_AL_plant"/>
</dbReference>
<dbReference type="PROSITE" id="PS50103">
    <property type="entry name" value="ZF_C3H1"/>
    <property type="match status" value="1"/>
</dbReference>
<dbReference type="InterPro" id="IPR019786">
    <property type="entry name" value="Zinc_finger_PHD-type_CS"/>
</dbReference>
<evidence type="ECO:0000256" key="12">
    <source>
        <dbReference type="PROSITE-ProRule" id="PRU00723"/>
    </source>
</evidence>
<evidence type="ECO:0000259" key="14">
    <source>
        <dbReference type="PROSITE" id="PS50016"/>
    </source>
</evidence>
<evidence type="ECO:0000313" key="16">
    <source>
        <dbReference type="EMBL" id="KAK9014572.1"/>
    </source>
</evidence>
<dbReference type="InterPro" id="IPR013083">
    <property type="entry name" value="Znf_RING/FYVE/PHD"/>
</dbReference>
<dbReference type="SUPFAM" id="SSF57903">
    <property type="entry name" value="FYVE/PHD zinc finger"/>
    <property type="match status" value="1"/>
</dbReference>
<feature type="zinc finger region" description="C3H1-type" evidence="12">
    <location>
        <begin position="504"/>
        <end position="531"/>
    </location>
</feature>
<evidence type="ECO:0000256" key="2">
    <source>
        <dbReference type="ARBA" id="ARBA00010445"/>
    </source>
</evidence>
<dbReference type="Gene3D" id="1.25.40.20">
    <property type="entry name" value="Ankyrin repeat-containing domain"/>
    <property type="match status" value="1"/>
</dbReference>
<keyword evidence="9" id="KW-0804">Transcription</keyword>
<dbReference type="InterPro" id="IPR019787">
    <property type="entry name" value="Znf_PHD-finger"/>
</dbReference>
<dbReference type="InterPro" id="IPR011011">
    <property type="entry name" value="Znf_FYVE_PHD"/>
</dbReference>
<evidence type="ECO:0000256" key="3">
    <source>
        <dbReference type="ARBA" id="ARBA00022723"/>
    </source>
</evidence>
<dbReference type="InterPro" id="IPR045234">
    <property type="entry name" value="Unkempt-like"/>
</dbReference>
<dbReference type="PROSITE" id="PS01359">
    <property type="entry name" value="ZF_PHD_1"/>
    <property type="match status" value="1"/>
</dbReference>
<keyword evidence="17" id="KW-1185">Reference proteome</keyword>
<keyword evidence="10" id="KW-0539">Nucleus</keyword>
<feature type="domain" description="C3H1-type" evidence="15">
    <location>
        <begin position="504"/>
        <end position="531"/>
    </location>
</feature>
<dbReference type="PROSITE" id="PS50297">
    <property type="entry name" value="ANK_REP_REGION"/>
    <property type="match status" value="1"/>
</dbReference>
<dbReference type="Pfam" id="PF00628">
    <property type="entry name" value="PHD"/>
    <property type="match status" value="1"/>
</dbReference>
<feature type="domain" description="PHD-type" evidence="14">
    <location>
        <begin position="182"/>
        <end position="234"/>
    </location>
</feature>
<comment type="subcellular location">
    <subcellularLocation>
        <location evidence="1">Nucleus</location>
    </subcellularLocation>
</comment>
<dbReference type="PANTHER" id="PTHR14493:SF86">
    <property type="entry name" value="ZINC FINGER CCCH DOMAIN-CONTAINING PROTEIN 47"/>
    <property type="match status" value="1"/>
</dbReference>
<dbReference type="PROSITE" id="PS50016">
    <property type="entry name" value="ZF_PHD_2"/>
    <property type="match status" value="1"/>
</dbReference>
<dbReference type="SMART" id="SM00248">
    <property type="entry name" value="ANK"/>
    <property type="match status" value="2"/>
</dbReference>
<organism evidence="16 17">
    <name type="scientific">Hibiscus sabdariffa</name>
    <name type="common">roselle</name>
    <dbReference type="NCBI Taxonomy" id="183260"/>
    <lineage>
        <taxon>Eukaryota</taxon>
        <taxon>Viridiplantae</taxon>
        <taxon>Streptophyta</taxon>
        <taxon>Embryophyta</taxon>
        <taxon>Tracheophyta</taxon>
        <taxon>Spermatophyta</taxon>
        <taxon>Magnoliopsida</taxon>
        <taxon>eudicotyledons</taxon>
        <taxon>Gunneridae</taxon>
        <taxon>Pentapetalae</taxon>
        <taxon>rosids</taxon>
        <taxon>malvids</taxon>
        <taxon>Malvales</taxon>
        <taxon>Malvaceae</taxon>
        <taxon>Malvoideae</taxon>
        <taxon>Hibiscus</taxon>
    </lineage>
</organism>
<evidence type="ECO:0000259" key="15">
    <source>
        <dbReference type="PROSITE" id="PS50103"/>
    </source>
</evidence>
<keyword evidence="3 12" id="KW-0479">Metal-binding</keyword>
<dbReference type="EMBL" id="JBBPBN010000021">
    <property type="protein sequence ID" value="KAK9014572.1"/>
    <property type="molecule type" value="Genomic_DNA"/>
</dbReference>
<gene>
    <name evidence="16" type="ORF">V6N11_005726</name>
</gene>
<evidence type="ECO:0000313" key="17">
    <source>
        <dbReference type="Proteomes" id="UP001396334"/>
    </source>
</evidence>
<evidence type="ECO:0000256" key="13">
    <source>
        <dbReference type="SAM" id="MobiDB-lite"/>
    </source>
</evidence>
<evidence type="ECO:0000256" key="10">
    <source>
        <dbReference type="ARBA" id="ARBA00023242"/>
    </source>
</evidence>
<keyword evidence="8" id="KW-0238">DNA-binding</keyword>
<dbReference type="Gene3D" id="3.30.1370.210">
    <property type="match status" value="1"/>
</dbReference>
<dbReference type="CDD" id="cd15613">
    <property type="entry name" value="PHD_AL_plant"/>
    <property type="match status" value="1"/>
</dbReference>
<dbReference type="Pfam" id="PF12796">
    <property type="entry name" value="Ank_2"/>
    <property type="match status" value="1"/>
</dbReference>